<evidence type="ECO:0000313" key="1">
    <source>
        <dbReference type="EMBL" id="ROV94484.1"/>
    </source>
</evidence>
<dbReference type="EMBL" id="LJZO01000028">
    <property type="protein sequence ID" value="ROV94484.1"/>
    <property type="molecule type" value="Genomic_DNA"/>
</dbReference>
<dbReference type="AlphaFoldDB" id="A0A423VU04"/>
<reference evidence="1 2" key="1">
    <citation type="submission" date="2015-09" db="EMBL/GenBank/DDBJ databases">
        <title>Host preference determinants of Valsa canker pathogens revealed by comparative genomics.</title>
        <authorList>
            <person name="Yin Z."/>
            <person name="Huang L."/>
        </authorList>
    </citation>
    <scope>NUCLEOTIDE SEQUENCE [LARGE SCALE GENOMIC DNA]</scope>
    <source>
        <strain evidence="1 2">YSFL</strain>
    </source>
</reference>
<comment type="caution">
    <text evidence="1">The sequence shown here is derived from an EMBL/GenBank/DDBJ whole genome shotgun (WGS) entry which is preliminary data.</text>
</comment>
<protein>
    <submittedName>
        <fullName evidence="1">Uncharacterized protein</fullName>
    </submittedName>
</protein>
<gene>
    <name evidence="1" type="ORF">VSDG_05905</name>
</gene>
<organism evidence="1 2">
    <name type="scientific">Cytospora chrysosperma</name>
    <name type="common">Cytospora canker fungus</name>
    <name type="synonym">Sphaeria chrysosperma</name>
    <dbReference type="NCBI Taxonomy" id="252740"/>
    <lineage>
        <taxon>Eukaryota</taxon>
        <taxon>Fungi</taxon>
        <taxon>Dikarya</taxon>
        <taxon>Ascomycota</taxon>
        <taxon>Pezizomycotina</taxon>
        <taxon>Sordariomycetes</taxon>
        <taxon>Sordariomycetidae</taxon>
        <taxon>Diaporthales</taxon>
        <taxon>Cytosporaceae</taxon>
        <taxon>Cytospora</taxon>
    </lineage>
</organism>
<keyword evidence="2" id="KW-1185">Reference proteome</keyword>
<name>A0A423VU04_CYTCH</name>
<sequence length="65" mass="7587">MKSRILRLEAEEAYDTDCEIEEREIVDRVIDKEADPGDDNSLDIRERDLTDSILAFLLEAISEFR</sequence>
<accession>A0A423VU04</accession>
<proteinExistence type="predicted"/>
<dbReference type="Proteomes" id="UP000284375">
    <property type="component" value="Unassembled WGS sequence"/>
</dbReference>
<evidence type="ECO:0000313" key="2">
    <source>
        <dbReference type="Proteomes" id="UP000284375"/>
    </source>
</evidence>